<keyword evidence="3" id="KW-1185">Reference proteome</keyword>
<evidence type="ECO:0000313" key="2">
    <source>
        <dbReference type="EMBL" id="KAJ1090227.1"/>
    </source>
</evidence>
<organism evidence="2 3">
    <name type="scientific">Pleurodeles waltl</name>
    <name type="common">Iberian ribbed newt</name>
    <dbReference type="NCBI Taxonomy" id="8319"/>
    <lineage>
        <taxon>Eukaryota</taxon>
        <taxon>Metazoa</taxon>
        <taxon>Chordata</taxon>
        <taxon>Craniata</taxon>
        <taxon>Vertebrata</taxon>
        <taxon>Euteleostomi</taxon>
        <taxon>Amphibia</taxon>
        <taxon>Batrachia</taxon>
        <taxon>Caudata</taxon>
        <taxon>Salamandroidea</taxon>
        <taxon>Salamandridae</taxon>
        <taxon>Pleurodelinae</taxon>
        <taxon>Pleurodeles</taxon>
    </lineage>
</organism>
<gene>
    <name evidence="2" type="ORF">NDU88_003362</name>
</gene>
<dbReference type="EMBL" id="JANPWB010000015">
    <property type="protein sequence ID" value="KAJ1090227.1"/>
    <property type="molecule type" value="Genomic_DNA"/>
</dbReference>
<comment type="caution">
    <text evidence="2">The sequence shown here is derived from an EMBL/GenBank/DDBJ whole genome shotgun (WGS) entry which is preliminary data.</text>
</comment>
<sequence>MPYECLFQCRYAPTSGFEIKEVLPRSRVDLLLSQRTLELGTNGPKKLSGINMKELNQTTCGTNIEASESSDMDADESRRMKLHATL</sequence>
<name>A0AAV7LIL9_PLEWA</name>
<reference evidence="2" key="1">
    <citation type="journal article" date="2022" name="bioRxiv">
        <title>Sequencing and chromosome-scale assembly of the giantPleurodeles waltlgenome.</title>
        <authorList>
            <person name="Brown T."/>
            <person name="Elewa A."/>
            <person name="Iarovenko S."/>
            <person name="Subramanian E."/>
            <person name="Araus A.J."/>
            <person name="Petzold A."/>
            <person name="Susuki M."/>
            <person name="Suzuki K.-i.T."/>
            <person name="Hayashi T."/>
            <person name="Toyoda A."/>
            <person name="Oliveira C."/>
            <person name="Osipova E."/>
            <person name="Leigh N.D."/>
            <person name="Simon A."/>
            <person name="Yun M.H."/>
        </authorList>
    </citation>
    <scope>NUCLEOTIDE SEQUENCE</scope>
    <source>
        <strain evidence="2">20211129_DDA</strain>
        <tissue evidence="2">Liver</tissue>
    </source>
</reference>
<dbReference type="Proteomes" id="UP001066276">
    <property type="component" value="Chromosome 11"/>
</dbReference>
<protein>
    <submittedName>
        <fullName evidence="2">Uncharacterized protein</fullName>
    </submittedName>
</protein>
<accession>A0AAV7LIL9</accession>
<proteinExistence type="predicted"/>
<evidence type="ECO:0000313" key="3">
    <source>
        <dbReference type="Proteomes" id="UP001066276"/>
    </source>
</evidence>
<dbReference type="AlphaFoldDB" id="A0AAV7LIL9"/>
<feature type="region of interest" description="Disordered" evidence="1">
    <location>
        <begin position="63"/>
        <end position="86"/>
    </location>
</feature>
<evidence type="ECO:0000256" key="1">
    <source>
        <dbReference type="SAM" id="MobiDB-lite"/>
    </source>
</evidence>